<feature type="region of interest" description="Disordered" evidence="1">
    <location>
        <begin position="158"/>
        <end position="243"/>
    </location>
</feature>
<comment type="caution">
    <text evidence="2">The sequence shown here is derived from an EMBL/GenBank/DDBJ whole genome shotgun (WGS) entry which is preliminary data.</text>
</comment>
<dbReference type="AlphaFoldDB" id="A0A4Q7U063"/>
<evidence type="ECO:0000313" key="3">
    <source>
        <dbReference type="Proteomes" id="UP000291832"/>
    </source>
</evidence>
<feature type="region of interest" description="Disordered" evidence="1">
    <location>
        <begin position="1"/>
        <end position="62"/>
    </location>
</feature>
<protein>
    <submittedName>
        <fullName evidence="2">DUF3027 family protein</fullName>
    </submittedName>
</protein>
<dbReference type="EMBL" id="SHKI01000004">
    <property type="protein sequence ID" value="RZT66257.1"/>
    <property type="molecule type" value="Genomic_DNA"/>
</dbReference>
<keyword evidence="3" id="KW-1185">Reference proteome</keyword>
<accession>A0A4Q7U063</accession>
<organism evidence="2 3">
    <name type="scientific">Leucobacter luti</name>
    <dbReference type="NCBI Taxonomy" id="340320"/>
    <lineage>
        <taxon>Bacteria</taxon>
        <taxon>Bacillati</taxon>
        <taxon>Actinomycetota</taxon>
        <taxon>Actinomycetes</taxon>
        <taxon>Micrococcales</taxon>
        <taxon>Microbacteriaceae</taxon>
        <taxon>Leucobacter</taxon>
    </lineage>
</organism>
<feature type="compositionally biased region" description="Low complexity" evidence="1">
    <location>
        <begin position="11"/>
        <end position="30"/>
    </location>
</feature>
<sequence>MSEPHEGALDEAQTTEAAPVEAAALAPETEAGPETETAPESEDASETAAVPEEPATPSEPDPALLAARSQARAALEEITGADTIGADGGFEVHDEHLVTLFFECRLPGYPGWHWAAALTRVDEASPVTVLEVELLPGEGAVVAPDWVPWSERLAQYREGQARQAAEESAAAEDAAAELDDDAADDLMDNDFSDFDDELDGVDIDALHGSDDDDDDDDRDDDEDLDDEADDTELFDDDSDDEEE</sequence>
<gene>
    <name evidence="2" type="ORF">EV139_1689</name>
</gene>
<dbReference type="OrthoDB" id="3210158at2"/>
<feature type="compositionally biased region" description="Acidic residues" evidence="1">
    <location>
        <begin position="210"/>
        <end position="243"/>
    </location>
</feature>
<feature type="compositionally biased region" description="Acidic residues" evidence="1">
    <location>
        <begin position="174"/>
        <end position="202"/>
    </location>
</feature>
<name>A0A4Q7U063_9MICO</name>
<evidence type="ECO:0000313" key="2">
    <source>
        <dbReference type="EMBL" id="RZT66257.1"/>
    </source>
</evidence>
<dbReference type="Pfam" id="PF11228">
    <property type="entry name" value="DUF3027"/>
    <property type="match status" value="1"/>
</dbReference>
<dbReference type="RefSeq" id="WP_130453858.1">
    <property type="nucleotide sequence ID" value="NZ_QYAG01000001.1"/>
</dbReference>
<dbReference type="InterPro" id="IPR021391">
    <property type="entry name" value="DUF3027"/>
</dbReference>
<proteinExistence type="predicted"/>
<reference evidence="2 3" key="1">
    <citation type="journal article" date="2015" name="Stand. Genomic Sci.">
        <title>Genomic Encyclopedia of Bacterial and Archaeal Type Strains, Phase III: the genomes of soil and plant-associated and newly described type strains.</title>
        <authorList>
            <person name="Whitman W.B."/>
            <person name="Woyke T."/>
            <person name="Klenk H.P."/>
            <person name="Zhou Y."/>
            <person name="Lilburn T.G."/>
            <person name="Beck B.J."/>
            <person name="De Vos P."/>
            <person name="Vandamme P."/>
            <person name="Eisen J.A."/>
            <person name="Garrity G."/>
            <person name="Hugenholtz P."/>
            <person name="Kyrpides N.C."/>
        </authorList>
    </citation>
    <scope>NUCLEOTIDE SEQUENCE [LARGE SCALE GENOMIC DNA]</scope>
    <source>
        <strain evidence="2 3">RF6</strain>
    </source>
</reference>
<evidence type="ECO:0000256" key="1">
    <source>
        <dbReference type="SAM" id="MobiDB-lite"/>
    </source>
</evidence>
<feature type="compositionally biased region" description="Acidic residues" evidence="1">
    <location>
        <begin position="31"/>
        <end position="45"/>
    </location>
</feature>
<dbReference type="Proteomes" id="UP000291832">
    <property type="component" value="Unassembled WGS sequence"/>
</dbReference>